<keyword evidence="3" id="KW-0862">Zinc</keyword>
<dbReference type="GO" id="GO:0016567">
    <property type="term" value="P:protein ubiquitination"/>
    <property type="evidence" value="ECO:0007669"/>
    <property type="project" value="TreeGrafter"/>
</dbReference>
<keyword evidence="5" id="KW-1133">Transmembrane helix</keyword>
<evidence type="ECO:0000256" key="3">
    <source>
        <dbReference type="ARBA" id="ARBA00022833"/>
    </source>
</evidence>
<feature type="transmembrane region" description="Helical" evidence="5">
    <location>
        <begin position="12"/>
        <end position="35"/>
    </location>
</feature>
<keyword evidence="5" id="KW-0812">Transmembrane</keyword>
<evidence type="ECO:0000313" key="7">
    <source>
        <dbReference type="EMBL" id="MBA4637311.1"/>
    </source>
</evidence>
<dbReference type="Pfam" id="PF13639">
    <property type="entry name" value="zf-RING_2"/>
    <property type="match status" value="1"/>
</dbReference>
<dbReference type="GO" id="GO:0008270">
    <property type="term" value="F:zinc ion binding"/>
    <property type="evidence" value="ECO:0007669"/>
    <property type="project" value="UniProtKB-KW"/>
</dbReference>
<dbReference type="GO" id="GO:0061630">
    <property type="term" value="F:ubiquitin protein ligase activity"/>
    <property type="evidence" value="ECO:0007669"/>
    <property type="project" value="TreeGrafter"/>
</dbReference>
<dbReference type="PROSITE" id="PS50089">
    <property type="entry name" value="ZF_RING_2"/>
    <property type="match status" value="1"/>
</dbReference>
<dbReference type="InterPro" id="IPR013083">
    <property type="entry name" value="Znf_RING/FYVE/PHD"/>
</dbReference>
<evidence type="ECO:0000256" key="4">
    <source>
        <dbReference type="PROSITE-ProRule" id="PRU00175"/>
    </source>
</evidence>
<sequence length="180" mass="20544">MAVLLVECCKDVLANVLVNAVFILGFFRALILTLLRLIGLTHLFEPDISWVDPGPEFGSASASLIREFLPVMRFSDFVTEENSKSGTGTGSGRDLPDRCTVCLYEFHDHEEIRRLMNCGHVFHRGCVDRWMDHDQRTCPLCRTPFIPYDLVEAFNEIEKCWVPPTLPEFGSDFSPINVFW</sequence>
<keyword evidence="2 4" id="KW-0863">Zinc-finger</keyword>
<evidence type="ECO:0000256" key="5">
    <source>
        <dbReference type="SAM" id="Phobius"/>
    </source>
</evidence>
<dbReference type="SUPFAM" id="SSF57850">
    <property type="entry name" value="RING/U-box"/>
    <property type="match status" value="1"/>
</dbReference>
<reference evidence="7" key="1">
    <citation type="journal article" date="2013" name="J. Plant Res.">
        <title>Effect of fungi and light on seed germination of three Opuntia species from semiarid lands of central Mexico.</title>
        <authorList>
            <person name="Delgado-Sanchez P."/>
            <person name="Jimenez-Bremont J.F."/>
            <person name="Guerrero-Gonzalez Mde L."/>
            <person name="Flores J."/>
        </authorList>
    </citation>
    <scope>NUCLEOTIDE SEQUENCE</scope>
    <source>
        <tissue evidence="7">Cladode</tissue>
    </source>
</reference>
<feature type="domain" description="RING-type" evidence="6">
    <location>
        <begin position="99"/>
        <end position="142"/>
    </location>
</feature>
<dbReference type="PANTHER" id="PTHR45969:SF33">
    <property type="entry name" value="RING ZINC FINGER PROTEIN-RELATED"/>
    <property type="match status" value="1"/>
</dbReference>
<reference evidence="7" key="2">
    <citation type="submission" date="2020-07" db="EMBL/GenBank/DDBJ databases">
        <authorList>
            <person name="Vera ALvarez R."/>
            <person name="Arias-Moreno D.M."/>
            <person name="Jimenez-Jacinto V."/>
            <person name="Jimenez-Bremont J.F."/>
            <person name="Swaminathan K."/>
            <person name="Moose S.P."/>
            <person name="Guerrero-Gonzalez M.L."/>
            <person name="Marino-Ramirez L."/>
            <person name="Landsman D."/>
            <person name="Rodriguez-Kessler M."/>
            <person name="Delgado-Sanchez P."/>
        </authorList>
    </citation>
    <scope>NUCLEOTIDE SEQUENCE</scope>
    <source>
        <tissue evidence="7">Cladode</tissue>
    </source>
</reference>
<dbReference type="SMART" id="SM00184">
    <property type="entry name" value="RING"/>
    <property type="match status" value="1"/>
</dbReference>
<evidence type="ECO:0000256" key="2">
    <source>
        <dbReference type="ARBA" id="ARBA00022771"/>
    </source>
</evidence>
<dbReference type="Gene3D" id="3.30.40.10">
    <property type="entry name" value="Zinc/RING finger domain, C3HC4 (zinc finger)"/>
    <property type="match status" value="1"/>
</dbReference>
<name>A0A7C8ZA15_OPUST</name>
<dbReference type="InterPro" id="IPR001841">
    <property type="entry name" value="Znf_RING"/>
</dbReference>
<proteinExistence type="predicted"/>
<keyword evidence="5" id="KW-0472">Membrane</keyword>
<evidence type="ECO:0000256" key="1">
    <source>
        <dbReference type="ARBA" id="ARBA00022723"/>
    </source>
</evidence>
<organism evidence="7">
    <name type="scientific">Opuntia streptacantha</name>
    <name type="common">Prickly pear cactus</name>
    <name type="synonym">Opuntia cardona</name>
    <dbReference type="NCBI Taxonomy" id="393608"/>
    <lineage>
        <taxon>Eukaryota</taxon>
        <taxon>Viridiplantae</taxon>
        <taxon>Streptophyta</taxon>
        <taxon>Embryophyta</taxon>
        <taxon>Tracheophyta</taxon>
        <taxon>Spermatophyta</taxon>
        <taxon>Magnoliopsida</taxon>
        <taxon>eudicotyledons</taxon>
        <taxon>Gunneridae</taxon>
        <taxon>Pentapetalae</taxon>
        <taxon>Caryophyllales</taxon>
        <taxon>Cactineae</taxon>
        <taxon>Cactaceae</taxon>
        <taxon>Opuntioideae</taxon>
        <taxon>Opuntia</taxon>
    </lineage>
</organism>
<protein>
    <recommendedName>
        <fullName evidence="6">RING-type domain-containing protein</fullName>
    </recommendedName>
</protein>
<dbReference type="PANTHER" id="PTHR45969">
    <property type="entry name" value="RING ZINC FINGER PROTEIN-RELATED"/>
    <property type="match status" value="1"/>
</dbReference>
<keyword evidence="1" id="KW-0479">Metal-binding</keyword>
<dbReference type="AlphaFoldDB" id="A0A7C8ZA15"/>
<dbReference type="EMBL" id="GISG01104146">
    <property type="protein sequence ID" value="MBA4637311.1"/>
    <property type="molecule type" value="Transcribed_RNA"/>
</dbReference>
<evidence type="ECO:0000259" key="6">
    <source>
        <dbReference type="PROSITE" id="PS50089"/>
    </source>
</evidence>
<accession>A0A7C8ZA15</accession>